<proteinExistence type="predicted"/>
<dbReference type="Gene3D" id="2.40.50.230">
    <property type="entry name" value="Gp5 N-terminal domain"/>
    <property type="match status" value="1"/>
</dbReference>
<dbReference type="AlphaFoldDB" id="A0A3S5B410"/>
<sequence length="227" mass="23917">MLCLRSSNLPALSPPVLGGILSPMSIQPDILRRVRNLIRIGTVAAVDLENGACRVATGENTTDWLHWLTWRAGRARTWWAPSEGEQVLILALGGELDTAFVLPGIFSDDFPAPSASADALHIAFPDGALLEYEPASGIKTVYVQAAEAITADTKVVTVTARQRITLDSPEVVCTNKLTTGTLEVQQGGAMRGSIAHSGGNFSSNGITLHTHTHGGVQNGGGKTDKPA</sequence>
<evidence type="ECO:0000313" key="5">
    <source>
        <dbReference type="Proteomes" id="UP000281904"/>
    </source>
</evidence>
<dbReference type="Pfam" id="PF18946">
    <property type="entry name" value="Apex"/>
    <property type="match status" value="1"/>
</dbReference>
<evidence type="ECO:0000256" key="1">
    <source>
        <dbReference type="SAM" id="MobiDB-lite"/>
    </source>
</evidence>
<evidence type="ECO:0000259" key="2">
    <source>
        <dbReference type="Pfam" id="PF04717"/>
    </source>
</evidence>
<dbReference type="InterPro" id="IPR044033">
    <property type="entry name" value="GpV-like_apex"/>
</dbReference>
<feature type="domain" description="Phage spike trimer" evidence="3">
    <location>
        <begin position="153"/>
        <end position="204"/>
    </location>
</feature>
<dbReference type="Proteomes" id="UP000281904">
    <property type="component" value="Chromosome"/>
</dbReference>
<accession>A0A3S5B410</accession>
<dbReference type="Pfam" id="PF04717">
    <property type="entry name" value="Phage_base_V"/>
    <property type="match status" value="1"/>
</dbReference>
<dbReference type="Gene3D" id="6.20.150.10">
    <property type="match status" value="1"/>
</dbReference>
<protein>
    <submittedName>
        <fullName evidence="4">Phage P2 baseplate assembly protein gpV</fullName>
    </submittedName>
</protein>
<dbReference type="InterPro" id="IPR013046">
    <property type="entry name" value="GpV/Gp45"/>
</dbReference>
<gene>
    <name evidence="4" type="ORF">NCTC10036_04673</name>
</gene>
<evidence type="ECO:0000313" key="4">
    <source>
        <dbReference type="EMBL" id="VEI72375.1"/>
    </source>
</evidence>
<evidence type="ECO:0000259" key="3">
    <source>
        <dbReference type="Pfam" id="PF18715"/>
    </source>
</evidence>
<dbReference type="InterPro" id="IPR037026">
    <property type="entry name" value="Vgr_OB-fold_dom_sf"/>
</dbReference>
<dbReference type="InterPro" id="IPR040629">
    <property type="entry name" value="Phage_spike"/>
</dbReference>
<reference evidence="4 5" key="1">
    <citation type="submission" date="2018-12" db="EMBL/GenBank/DDBJ databases">
        <authorList>
            <consortium name="Pathogen Informatics"/>
        </authorList>
    </citation>
    <scope>NUCLEOTIDE SEQUENCE [LARGE SCALE GENOMIC DNA]</scope>
    <source>
        <strain evidence="4 5">NCTC10036</strain>
    </source>
</reference>
<dbReference type="InterPro" id="IPR006531">
    <property type="entry name" value="Gp5/Vgr_OB"/>
</dbReference>
<dbReference type="Pfam" id="PF18715">
    <property type="entry name" value="Phage_spike"/>
    <property type="match status" value="1"/>
</dbReference>
<organism evidence="4 5">
    <name type="scientific">Serratia rubidaea</name>
    <name type="common">Serratia marinorubra</name>
    <dbReference type="NCBI Taxonomy" id="61652"/>
    <lineage>
        <taxon>Bacteria</taxon>
        <taxon>Pseudomonadati</taxon>
        <taxon>Pseudomonadota</taxon>
        <taxon>Gammaproteobacteria</taxon>
        <taxon>Enterobacterales</taxon>
        <taxon>Yersiniaceae</taxon>
        <taxon>Serratia</taxon>
    </lineage>
</organism>
<feature type="region of interest" description="Disordered" evidence="1">
    <location>
        <begin position="201"/>
        <end position="227"/>
    </location>
</feature>
<dbReference type="EMBL" id="LR134493">
    <property type="protein sequence ID" value="VEI72375.1"/>
    <property type="molecule type" value="Genomic_DNA"/>
</dbReference>
<feature type="domain" description="Gp5/Type VI secretion system Vgr protein OB-fold" evidence="2">
    <location>
        <begin position="39"/>
        <end position="106"/>
    </location>
</feature>
<dbReference type="NCBIfam" id="TIGR01644">
    <property type="entry name" value="phage_P2_V"/>
    <property type="match status" value="1"/>
</dbReference>
<name>A0A3S5B410_SERRU</name>